<feature type="domain" description="ZAD" evidence="1">
    <location>
        <begin position="107"/>
        <end position="180"/>
    </location>
</feature>
<dbReference type="Pfam" id="PF07776">
    <property type="entry name" value="zf-AD"/>
    <property type="match status" value="1"/>
</dbReference>
<protein>
    <recommendedName>
        <fullName evidence="1">ZAD domain-containing protein</fullName>
    </recommendedName>
</protein>
<dbReference type="AlphaFoldDB" id="A0A0K8VI83"/>
<accession>A0A0K8VI83</accession>
<proteinExistence type="predicted"/>
<dbReference type="InterPro" id="IPR012934">
    <property type="entry name" value="Znf_AD"/>
</dbReference>
<dbReference type="SUPFAM" id="SSF57716">
    <property type="entry name" value="Glucocorticoid receptor-like (DNA-binding domain)"/>
    <property type="match status" value="1"/>
</dbReference>
<organism evidence="2">
    <name type="scientific">Bactrocera latifrons</name>
    <name type="common">Malaysian fruit fly</name>
    <name type="synonym">Chaetodacus latifrons</name>
    <dbReference type="NCBI Taxonomy" id="174628"/>
    <lineage>
        <taxon>Eukaryota</taxon>
        <taxon>Metazoa</taxon>
        <taxon>Ecdysozoa</taxon>
        <taxon>Arthropoda</taxon>
        <taxon>Hexapoda</taxon>
        <taxon>Insecta</taxon>
        <taxon>Pterygota</taxon>
        <taxon>Neoptera</taxon>
        <taxon>Endopterygota</taxon>
        <taxon>Diptera</taxon>
        <taxon>Brachycera</taxon>
        <taxon>Muscomorpha</taxon>
        <taxon>Tephritoidea</taxon>
        <taxon>Tephritidae</taxon>
        <taxon>Bactrocera</taxon>
        <taxon>Bactrocera</taxon>
    </lineage>
</organism>
<sequence>MRTDVVTMQYCCFACLQELPPNTTVQNSKSLQNLQWNKDLAKTYHKKTGIVINYINEYSKQVCQNCYNKLRAFDSFCETALDCSTALSELLLEEDFSLKTLKNLQHFCSTCLCQINEINDSLHLNNKKVKRWLHEYNKLKMRTGTEHWPNSFCQQCCNKIDEFLQFHYTAKQSFKQLNKTSNQQQSNVGNTSKGE</sequence>
<dbReference type="SMART" id="SM00868">
    <property type="entry name" value="zf-AD"/>
    <property type="match status" value="2"/>
</dbReference>
<evidence type="ECO:0000313" key="2">
    <source>
        <dbReference type="EMBL" id="JAI38578.1"/>
    </source>
</evidence>
<dbReference type="EMBL" id="GDHF01013736">
    <property type="protein sequence ID" value="JAI38578.1"/>
    <property type="molecule type" value="Transcribed_RNA"/>
</dbReference>
<name>A0A0K8VI83_BACLA</name>
<feature type="domain" description="ZAD" evidence="1">
    <location>
        <begin position="11"/>
        <end position="90"/>
    </location>
</feature>
<dbReference type="GO" id="GO:0008270">
    <property type="term" value="F:zinc ion binding"/>
    <property type="evidence" value="ECO:0007669"/>
    <property type="project" value="InterPro"/>
</dbReference>
<gene>
    <name evidence="2" type="ORF">c0_g1_i2</name>
</gene>
<evidence type="ECO:0000259" key="1">
    <source>
        <dbReference type="SMART" id="SM00868"/>
    </source>
</evidence>
<reference evidence="2" key="1">
    <citation type="submission" date="2015-06" db="EMBL/GenBank/DDBJ databases">
        <authorList>
            <person name="Hoefler B.C."/>
            <person name="Straight P.D."/>
        </authorList>
    </citation>
    <scope>NUCLEOTIDE SEQUENCE</scope>
</reference>
<dbReference type="GO" id="GO:0005634">
    <property type="term" value="C:nucleus"/>
    <property type="evidence" value="ECO:0007669"/>
    <property type="project" value="InterPro"/>
</dbReference>